<sequence>MGASNGPQRRLRIHERATTVEDVRLTVEEGGIGGLSDPELIVEVACAGVNPSDAKAAIGMMPYAVWPRTPGRDFAGRVVDGPSDLLGREVWGSSGDLGIRCDGTHATHIGLRRDCVAFKPSTVSLIEAGAAGVPFVTAWEALSRMTLPTRGETVLVFGANGKVGQAAIQMATMLGARVIGVARGDEGYIGHANSPIEMIHSDNEDVPERVKELTGGIGAPIVFNTVGSPYFADAALCLAKHGRLMMIGTIDRVVPFDILQFYRGQHRYFGIDTLALDTRTTIGVLATLTPHFEAGLLKPFPVVDRAIFGLEDAAEAYAKVLRSDRDRVVLVPR</sequence>
<reference evidence="3" key="1">
    <citation type="submission" date="2017-02" db="EMBL/GenBank/DDBJ databases">
        <authorList>
            <person name="Varghese N."/>
            <person name="Submissions S."/>
        </authorList>
    </citation>
    <scope>NUCLEOTIDE SEQUENCE [LARGE SCALE GENOMIC DNA]</scope>
    <source>
        <strain evidence="3">UM2</strain>
    </source>
</reference>
<dbReference type="GO" id="GO:0016491">
    <property type="term" value="F:oxidoreductase activity"/>
    <property type="evidence" value="ECO:0007669"/>
    <property type="project" value="InterPro"/>
</dbReference>
<evidence type="ECO:0000313" key="3">
    <source>
        <dbReference type="Proteomes" id="UP000189818"/>
    </source>
</evidence>
<dbReference type="Proteomes" id="UP000189818">
    <property type="component" value="Unassembled WGS sequence"/>
</dbReference>
<feature type="domain" description="Enoyl reductase (ER)" evidence="1">
    <location>
        <begin position="18"/>
        <end position="330"/>
    </location>
</feature>
<dbReference type="OrthoDB" id="9773078at2"/>
<organism evidence="2 3">
    <name type="scientific">Rhizorhabdus histidinilytica</name>
    <dbReference type="NCBI Taxonomy" id="439228"/>
    <lineage>
        <taxon>Bacteria</taxon>
        <taxon>Pseudomonadati</taxon>
        <taxon>Pseudomonadota</taxon>
        <taxon>Alphaproteobacteria</taxon>
        <taxon>Sphingomonadales</taxon>
        <taxon>Sphingomonadaceae</taxon>
        <taxon>Rhizorhabdus</taxon>
    </lineage>
</organism>
<dbReference type="InterPro" id="IPR013149">
    <property type="entry name" value="ADH-like_C"/>
</dbReference>
<accession>A0A1T5BL46</accession>
<dbReference type="Pfam" id="PF08240">
    <property type="entry name" value="ADH_N"/>
    <property type="match status" value="1"/>
</dbReference>
<dbReference type="SUPFAM" id="SSF51735">
    <property type="entry name" value="NAD(P)-binding Rossmann-fold domains"/>
    <property type="match status" value="1"/>
</dbReference>
<gene>
    <name evidence="2" type="ORF">SAMN06295920_10397</name>
</gene>
<dbReference type="InterPro" id="IPR020843">
    <property type="entry name" value="ER"/>
</dbReference>
<dbReference type="InterPro" id="IPR013154">
    <property type="entry name" value="ADH-like_N"/>
</dbReference>
<keyword evidence="3" id="KW-1185">Reference proteome</keyword>
<dbReference type="PANTHER" id="PTHR43482:SF1">
    <property type="entry name" value="PROTEIN AST1-RELATED"/>
    <property type="match status" value="1"/>
</dbReference>
<dbReference type="InterPro" id="IPR052585">
    <property type="entry name" value="Lipid_raft_assoc_Zn_ADH"/>
</dbReference>
<evidence type="ECO:0000313" key="2">
    <source>
        <dbReference type="EMBL" id="SKB48024.1"/>
    </source>
</evidence>
<dbReference type="InterPro" id="IPR036291">
    <property type="entry name" value="NAD(P)-bd_dom_sf"/>
</dbReference>
<dbReference type="RefSeq" id="WP_079647437.1">
    <property type="nucleotide sequence ID" value="NZ_FUYM01000003.1"/>
</dbReference>
<dbReference type="EMBL" id="FUYM01000003">
    <property type="protein sequence ID" value="SKB48024.1"/>
    <property type="molecule type" value="Genomic_DNA"/>
</dbReference>
<dbReference type="Pfam" id="PF00107">
    <property type="entry name" value="ADH_zinc_N"/>
    <property type="match status" value="1"/>
</dbReference>
<dbReference type="Gene3D" id="3.90.180.10">
    <property type="entry name" value="Medium-chain alcohol dehydrogenases, catalytic domain"/>
    <property type="match status" value="1"/>
</dbReference>
<name>A0A1T5BL46_9SPHN</name>
<dbReference type="Gene3D" id="3.40.50.720">
    <property type="entry name" value="NAD(P)-binding Rossmann-like Domain"/>
    <property type="match status" value="1"/>
</dbReference>
<dbReference type="AlphaFoldDB" id="A0A1T5BL46"/>
<dbReference type="SMART" id="SM00829">
    <property type="entry name" value="PKS_ER"/>
    <property type="match status" value="1"/>
</dbReference>
<protein>
    <submittedName>
        <fullName evidence="2">NADPH:quinone reductase</fullName>
    </submittedName>
</protein>
<evidence type="ECO:0000259" key="1">
    <source>
        <dbReference type="SMART" id="SM00829"/>
    </source>
</evidence>
<proteinExistence type="predicted"/>
<dbReference type="STRING" id="439228.SAMN06295920_10397"/>
<dbReference type="SUPFAM" id="SSF50129">
    <property type="entry name" value="GroES-like"/>
    <property type="match status" value="1"/>
</dbReference>
<dbReference type="PANTHER" id="PTHR43482">
    <property type="entry name" value="PROTEIN AST1-RELATED"/>
    <property type="match status" value="1"/>
</dbReference>
<dbReference type="InterPro" id="IPR011032">
    <property type="entry name" value="GroES-like_sf"/>
</dbReference>